<accession>A0A419A328</accession>
<evidence type="ECO:0000313" key="4">
    <source>
        <dbReference type="Proteomes" id="UP000285530"/>
    </source>
</evidence>
<protein>
    <submittedName>
        <fullName evidence="3">CAP domain-containing protein</fullName>
    </submittedName>
</protein>
<dbReference type="PANTHER" id="PTHR31157:SF1">
    <property type="entry name" value="SCP DOMAIN-CONTAINING PROTEIN"/>
    <property type="match status" value="1"/>
</dbReference>
<feature type="signal peptide" evidence="1">
    <location>
        <begin position="1"/>
        <end position="20"/>
    </location>
</feature>
<dbReference type="Gene3D" id="3.40.33.10">
    <property type="entry name" value="CAP"/>
    <property type="match status" value="1"/>
</dbReference>
<dbReference type="Proteomes" id="UP000285530">
    <property type="component" value="Unassembled WGS sequence"/>
</dbReference>
<comment type="caution">
    <text evidence="3">The sequence shown here is derived from an EMBL/GenBank/DDBJ whole genome shotgun (WGS) entry which is preliminary data.</text>
</comment>
<name>A0A419A328_9RHOB</name>
<dbReference type="InterPro" id="IPR035940">
    <property type="entry name" value="CAP_sf"/>
</dbReference>
<dbReference type="PANTHER" id="PTHR31157">
    <property type="entry name" value="SCP DOMAIN-CONTAINING PROTEIN"/>
    <property type="match status" value="1"/>
</dbReference>
<evidence type="ECO:0000259" key="2">
    <source>
        <dbReference type="Pfam" id="PF00188"/>
    </source>
</evidence>
<evidence type="ECO:0000313" key="3">
    <source>
        <dbReference type="EMBL" id="RJL07526.1"/>
    </source>
</evidence>
<dbReference type="RefSeq" id="WP_119884598.1">
    <property type="nucleotide sequence ID" value="NZ_CP067169.1"/>
</dbReference>
<dbReference type="CDD" id="cd05379">
    <property type="entry name" value="CAP_bacterial"/>
    <property type="match status" value="1"/>
</dbReference>
<feature type="chain" id="PRO_5018989874" evidence="1">
    <location>
        <begin position="21"/>
        <end position="154"/>
    </location>
</feature>
<dbReference type="SUPFAM" id="SSF55797">
    <property type="entry name" value="PR-1-like"/>
    <property type="match status" value="1"/>
</dbReference>
<dbReference type="AlphaFoldDB" id="A0A419A328"/>
<organism evidence="3 4">
    <name type="scientific">Paracoccus aestuarii</name>
    <dbReference type="NCBI Taxonomy" id="453842"/>
    <lineage>
        <taxon>Bacteria</taxon>
        <taxon>Pseudomonadati</taxon>
        <taxon>Pseudomonadota</taxon>
        <taxon>Alphaproteobacteria</taxon>
        <taxon>Rhodobacterales</taxon>
        <taxon>Paracoccaceae</taxon>
        <taxon>Paracoccus</taxon>
    </lineage>
</organism>
<sequence length="154" mass="15350">MTLRIAALILSLAAAGPAAAADCPAPSALDSQAAADRISRLRAQAGLGPVGADPALTAAAARQACAMARRGQLTHAGGGGVGARARQAGYPASLAAENIGAGQRDLGAAMDSWVASAPHRANLLNGRIRHVGVAQAIAADGRTRFWSLVMAAPR</sequence>
<reference evidence="3 4" key="1">
    <citation type="submission" date="2018-09" db="EMBL/GenBank/DDBJ databases">
        <title>Paracoccus onubensis nov. sp. a moderate halophilic bacterium isolated from Gruta de las Maravillas (Aracena, Spain).</title>
        <authorList>
            <person name="Jurado V."/>
            <person name="Gutierrez-Patricio S."/>
            <person name="Gonzalez-Pimentel J.L."/>
            <person name="Laiz L."/>
            <person name="Saiz-Jimenez C."/>
        </authorList>
    </citation>
    <scope>NUCLEOTIDE SEQUENCE [LARGE SCALE GENOMIC DNA]</scope>
    <source>
        <strain evidence="3 4">DSM 19484</strain>
    </source>
</reference>
<feature type="domain" description="SCP" evidence="2">
    <location>
        <begin position="36"/>
        <end position="148"/>
    </location>
</feature>
<dbReference type="OrthoDB" id="9811255at2"/>
<dbReference type="Pfam" id="PF00188">
    <property type="entry name" value="CAP"/>
    <property type="match status" value="1"/>
</dbReference>
<proteinExistence type="predicted"/>
<dbReference type="EMBL" id="QZEV01000001">
    <property type="protein sequence ID" value="RJL07526.1"/>
    <property type="molecule type" value="Genomic_DNA"/>
</dbReference>
<evidence type="ECO:0000256" key="1">
    <source>
        <dbReference type="SAM" id="SignalP"/>
    </source>
</evidence>
<gene>
    <name evidence="3" type="ORF">D3P06_00185</name>
</gene>
<keyword evidence="1" id="KW-0732">Signal</keyword>
<keyword evidence="4" id="KW-1185">Reference proteome</keyword>
<dbReference type="InterPro" id="IPR014044">
    <property type="entry name" value="CAP_dom"/>
</dbReference>